<reference evidence="2 3" key="1">
    <citation type="submission" date="2017-04" db="EMBL/GenBank/DDBJ databases">
        <title>Complete Genome Sequence of Streptomyces gilvosporeus F607, a Capable Producer of Natamycin.</title>
        <authorList>
            <person name="Zong G."/>
            <person name="Zhong C."/>
            <person name="Fu J."/>
            <person name="Qin R."/>
            <person name="Cao G."/>
        </authorList>
    </citation>
    <scope>NUCLEOTIDE SEQUENCE [LARGE SCALE GENOMIC DNA]</scope>
    <source>
        <strain evidence="2 3">F607</strain>
    </source>
</reference>
<evidence type="ECO:0000313" key="2">
    <source>
        <dbReference type="EMBL" id="ARF58524.1"/>
    </source>
</evidence>
<sequence>MGVLDNLVPALGRGRRDFTSEDWRRFGDEDFDHGGRRRRRRSHGHGHGHEHGHGHGHGMGHGGGY</sequence>
<dbReference type="AlphaFoldDB" id="A0A1V0TZZ0"/>
<accession>A0A1V0TZZ0</accession>
<protein>
    <submittedName>
        <fullName evidence="2">Uncharacterized protein</fullName>
    </submittedName>
</protein>
<keyword evidence="3" id="KW-1185">Reference proteome</keyword>
<dbReference type="STRING" id="553510.B1H19_33915"/>
<gene>
    <name evidence="2" type="ORF">B1H19_33915</name>
</gene>
<proteinExistence type="predicted"/>
<dbReference type="KEGG" id="sgv:B1H19_33915"/>
<feature type="region of interest" description="Disordered" evidence="1">
    <location>
        <begin position="24"/>
        <end position="65"/>
    </location>
</feature>
<feature type="compositionally biased region" description="Basic and acidic residues" evidence="1">
    <location>
        <begin position="24"/>
        <end position="34"/>
    </location>
</feature>
<evidence type="ECO:0000256" key="1">
    <source>
        <dbReference type="SAM" id="MobiDB-lite"/>
    </source>
</evidence>
<feature type="compositionally biased region" description="Basic residues" evidence="1">
    <location>
        <begin position="35"/>
        <end position="46"/>
    </location>
</feature>
<dbReference type="Proteomes" id="UP000192726">
    <property type="component" value="Chromosome"/>
</dbReference>
<organism evidence="2 3">
    <name type="scientific">Streptomyces gilvosporeus</name>
    <dbReference type="NCBI Taxonomy" id="553510"/>
    <lineage>
        <taxon>Bacteria</taxon>
        <taxon>Bacillati</taxon>
        <taxon>Actinomycetota</taxon>
        <taxon>Actinomycetes</taxon>
        <taxon>Kitasatosporales</taxon>
        <taxon>Streptomycetaceae</taxon>
        <taxon>Streptomyces</taxon>
    </lineage>
</organism>
<name>A0A1V0TZZ0_9ACTN</name>
<dbReference type="EMBL" id="CP020569">
    <property type="protein sequence ID" value="ARF58524.1"/>
    <property type="molecule type" value="Genomic_DNA"/>
</dbReference>
<evidence type="ECO:0000313" key="3">
    <source>
        <dbReference type="Proteomes" id="UP000192726"/>
    </source>
</evidence>